<proteinExistence type="predicted"/>
<accession>A0A9P8L0Z2</accession>
<protein>
    <submittedName>
        <fullName evidence="1">Uncharacterized protein</fullName>
    </submittedName>
</protein>
<evidence type="ECO:0000313" key="2">
    <source>
        <dbReference type="Proteomes" id="UP000698800"/>
    </source>
</evidence>
<sequence length="648" mass="71361">MRPHPASPERLVSERTLVRTLGSSPSSSPPYSPRQSFCLREHRESITSVKEDDCGIAQSFISSHASSLNQSNINSSAICDDDEEEGMIQSPSHFCCALGTWKQIKLSGIQLSKSCGDLTLLSGDNSNICDPSSMEKLLELPALATVVEEKKEYPAIQQAGLSPIERLPMEIFDHIIPLLAVDLPTGGCTARNVDLMSCLLTSRRFHAATLTTLYRRITVPSSYIFSKFLKHLSQYPALGTLVRRLDLSHLTAIGLGRTKRMNAEIQNLTANTLLKCLELTPHLREFLVQEHLQDDLSEAVIQKVLCNLPVMSAVDFCGASSSSFQRAFEAVVNPQNLSLPSALTIRRLSLHECNTLSAPVFEVLLPRLPYLTHLDVCHTPITVSALMSIPKTARLTHLNISKCARLKGPAVVEFLTTHPATRDTLVYLNLLSTIASYSLLSQADVEKLLPRLPSTLRALNLSGAKIVGEHVPLLLPLTKHVEELSLGFSELSVGDLNSLFMPSVSPTDNDENDTERGISEEEASWIPHAVRYLDITGLPNIKASTLFTTASCALLLPAVRPLEVLEIGDKLLKELNGREVMNQKLGWTIKELGRRGWYVRQPSKGQSQMESDSGRRDWKMGAVGWGMRKVPVASGDVGGLYGHYMFKK</sequence>
<dbReference type="Gene3D" id="3.80.10.10">
    <property type="entry name" value="Ribonuclease Inhibitor"/>
    <property type="match status" value="1"/>
</dbReference>
<dbReference type="EMBL" id="JAGHQL010000181">
    <property type="protein sequence ID" value="KAH0536778.1"/>
    <property type="molecule type" value="Genomic_DNA"/>
</dbReference>
<dbReference type="Proteomes" id="UP000698800">
    <property type="component" value="Unassembled WGS sequence"/>
</dbReference>
<reference evidence="1" key="1">
    <citation type="submission" date="2021-03" db="EMBL/GenBank/DDBJ databases">
        <title>Comparative genomics and phylogenomic investigation of the class Geoglossomycetes provide insights into ecological specialization and systematics.</title>
        <authorList>
            <person name="Melie T."/>
            <person name="Pirro S."/>
            <person name="Miller A.N."/>
            <person name="Quandt A."/>
        </authorList>
    </citation>
    <scope>NUCLEOTIDE SEQUENCE</scope>
    <source>
        <strain evidence="1">GBOQ0MN5Z8</strain>
    </source>
</reference>
<dbReference type="InterPro" id="IPR032675">
    <property type="entry name" value="LRR_dom_sf"/>
</dbReference>
<gene>
    <name evidence="1" type="ORF">FGG08_006381</name>
</gene>
<dbReference type="SUPFAM" id="SSF52047">
    <property type="entry name" value="RNI-like"/>
    <property type="match status" value="1"/>
</dbReference>
<evidence type="ECO:0000313" key="1">
    <source>
        <dbReference type="EMBL" id="KAH0536778.1"/>
    </source>
</evidence>
<dbReference type="AlphaFoldDB" id="A0A9P8L0Z2"/>
<name>A0A9P8L0Z2_9PEZI</name>
<organism evidence="1 2">
    <name type="scientific">Glutinoglossum americanum</name>
    <dbReference type="NCBI Taxonomy" id="1670608"/>
    <lineage>
        <taxon>Eukaryota</taxon>
        <taxon>Fungi</taxon>
        <taxon>Dikarya</taxon>
        <taxon>Ascomycota</taxon>
        <taxon>Pezizomycotina</taxon>
        <taxon>Geoglossomycetes</taxon>
        <taxon>Geoglossales</taxon>
        <taxon>Geoglossaceae</taxon>
        <taxon>Glutinoglossum</taxon>
    </lineage>
</organism>
<keyword evidence="2" id="KW-1185">Reference proteome</keyword>
<comment type="caution">
    <text evidence="1">The sequence shown here is derived from an EMBL/GenBank/DDBJ whole genome shotgun (WGS) entry which is preliminary data.</text>
</comment>
<dbReference type="OrthoDB" id="9994419at2759"/>